<dbReference type="KEGG" id="naci:NUH88_12460"/>
<dbReference type="PROSITE" id="PS51257">
    <property type="entry name" value="PROKAR_LIPOPROTEIN"/>
    <property type="match status" value="1"/>
</dbReference>
<reference evidence="2" key="1">
    <citation type="submission" date="2022-08" db="EMBL/GenBank/DDBJ databases">
        <title>Nisaea acidiphila sp. nov., isolated from a marine algal debris and emended description of the genus Nisaea Urios et al. 2008.</title>
        <authorList>
            <person name="Kwon K."/>
        </authorList>
    </citation>
    <scope>NUCLEOTIDE SEQUENCE</scope>
    <source>
        <strain evidence="2">MEBiC11861</strain>
    </source>
</reference>
<gene>
    <name evidence="2" type="ORF">NUH88_12460</name>
</gene>
<evidence type="ECO:0000256" key="1">
    <source>
        <dbReference type="SAM" id="MobiDB-lite"/>
    </source>
</evidence>
<organism evidence="2 3">
    <name type="scientific">Nisaea acidiphila</name>
    <dbReference type="NCBI Taxonomy" id="1862145"/>
    <lineage>
        <taxon>Bacteria</taxon>
        <taxon>Pseudomonadati</taxon>
        <taxon>Pseudomonadota</taxon>
        <taxon>Alphaproteobacteria</taxon>
        <taxon>Rhodospirillales</taxon>
        <taxon>Thalassobaculaceae</taxon>
        <taxon>Nisaea</taxon>
    </lineage>
</organism>
<dbReference type="AlphaFoldDB" id="A0A9J7AKP8"/>
<dbReference type="RefSeq" id="WP_257766735.1">
    <property type="nucleotide sequence ID" value="NZ_CP102480.1"/>
</dbReference>
<sequence length="340" mass="36340">MFQRIGVLAVCGVLSACVVTNGPFNSDGQLQLQKGHGAVGFTLDFAHQGATSPMSVEIQRYDPLTGRIVPVEEGGATARAAFSYQPELGRPDRYWTFGLPAGEYAITRIGETEAVGALVPQGGDPLAALLIIGVSLAVTTAIAEAIPDNEVNFVEDGQLLADAPKFTVSRGELVYLGTIRLDAEERMTTVVRTESDGVANEMTSFDASRTVETQVPEYRVLIDYQQDQASLAEYLANVNTGSAAVGSMTLDSFAPQIYVMKEWDDVTNGPRSIARAAYDGPALNGPRPRFSYQKGVTPAPPPAPAPGAHLSKTDRRTLQEQFLGGQITEAEYRAATAKPE</sequence>
<protein>
    <submittedName>
        <fullName evidence="2">Uncharacterized protein</fullName>
    </submittedName>
</protein>
<proteinExistence type="predicted"/>
<dbReference type="Proteomes" id="UP001060336">
    <property type="component" value="Chromosome"/>
</dbReference>
<accession>A0A9J7AKP8</accession>
<feature type="region of interest" description="Disordered" evidence="1">
    <location>
        <begin position="284"/>
        <end position="315"/>
    </location>
</feature>
<evidence type="ECO:0000313" key="3">
    <source>
        <dbReference type="Proteomes" id="UP001060336"/>
    </source>
</evidence>
<evidence type="ECO:0000313" key="2">
    <source>
        <dbReference type="EMBL" id="UUX48227.1"/>
    </source>
</evidence>
<name>A0A9J7AKP8_9PROT</name>
<keyword evidence="3" id="KW-1185">Reference proteome</keyword>
<dbReference type="EMBL" id="CP102480">
    <property type="protein sequence ID" value="UUX48227.1"/>
    <property type="molecule type" value="Genomic_DNA"/>
</dbReference>